<dbReference type="Pfam" id="PF00059">
    <property type="entry name" value="Lectin_C"/>
    <property type="match status" value="1"/>
</dbReference>
<dbReference type="PROSITE" id="PS50948">
    <property type="entry name" value="PAN"/>
    <property type="match status" value="1"/>
</dbReference>
<feature type="signal peptide" evidence="1">
    <location>
        <begin position="1"/>
        <end position="21"/>
    </location>
</feature>
<dbReference type="CDD" id="cd00037">
    <property type="entry name" value="CLECT"/>
    <property type="match status" value="1"/>
</dbReference>
<dbReference type="InterPro" id="IPR016186">
    <property type="entry name" value="C-type_lectin-like/link_sf"/>
</dbReference>
<keyword evidence="5" id="KW-1185">Reference proteome</keyword>
<dbReference type="InterPro" id="IPR003609">
    <property type="entry name" value="Pan_app"/>
</dbReference>
<dbReference type="AlphaFoldDB" id="A0AAV2HQL3"/>
<evidence type="ECO:0000256" key="1">
    <source>
        <dbReference type="SAM" id="SignalP"/>
    </source>
</evidence>
<evidence type="ECO:0008006" key="6">
    <source>
        <dbReference type="Google" id="ProtNLM"/>
    </source>
</evidence>
<name>A0AAV2HQL3_LYMST</name>
<dbReference type="InterPro" id="IPR001304">
    <property type="entry name" value="C-type_lectin-like"/>
</dbReference>
<dbReference type="Gene3D" id="3.10.100.10">
    <property type="entry name" value="Mannose-Binding Protein A, subunit A"/>
    <property type="match status" value="1"/>
</dbReference>
<feature type="domain" description="C-type lectin" evidence="2">
    <location>
        <begin position="117"/>
        <end position="234"/>
    </location>
</feature>
<organism evidence="4 5">
    <name type="scientific">Lymnaea stagnalis</name>
    <name type="common">Great pond snail</name>
    <name type="synonym">Helix stagnalis</name>
    <dbReference type="NCBI Taxonomy" id="6523"/>
    <lineage>
        <taxon>Eukaryota</taxon>
        <taxon>Metazoa</taxon>
        <taxon>Spiralia</taxon>
        <taxon>Lophotrochozoa</taxon>
        <taxon>Mollusca</taxon>
        <taxon>Gastropoda</taxon>
        <taxon>Heterobranchia</taxon>
        <taxon>Euthyneura</taxon>
        <taxon>Panpulmonata</taxon>
        <taxon>Hygrophila</taxon>
        <taxon>Lymnaeoidea</taxon>
        <taxon>Lymnaeidae</taxon>
        <taxon>Lymnaea</taxon>
    </lineage>
</organism>
<feature type="chain" id="PRO_5044010617" description="C-type lectin domain-containing protein" evidence="1">
    <location>
        <begin position="22"/>
        <end position="239"/>
    </location>
</feature>
<dbReference type="EMBL" id="CAXITT010000228">
    <property type="protein sequence ID" value="CAL1536387.1"/>
    <property type="molecule type" value="Genomic_DNA"/>
</dbReference>
<dbReference type="PROSITE" id="PS50041">
    <property type="entry name" value="C_TYPE_LECTIN_2"/>
    <property type="match status" value="1"/>
</dbReference>
<feature type="domain" description="Apple" evidence="3">
    <location>
        <begin position="36"/>
        <end position="102"/>
    </location>
</feature>
<comment type="caution">
    <text evidence="4">The sequence shown here is derived from an EMBL/GenBank/DDBJ whole genome shotgun (WGS) entry which is preliminary data.</text>
</comment>
<protein>
    <recommendedName>
        <fullName evidence="6">C-type lectin domain-containing protein</fullName>
    </recommendedName>
</protein>
<reference evidence="4 5" key="1">
    <citation type="submission" date="2024-04" db="EMBL/GenBank/DDBJ databases">
        <authorList>
            <consortium name="Genoscope - CEA"/>
            <person name="William W."/>
        </authorList>
    </citation>
    <scope>NUCLEOTIDE SEQUENCE [LARGE SCALE GENOMIC DNA]</scope>
</reference>
<dbReference type="InterPro" id="IPR016187">
    <property type="entry name" value="CTDL_fold"/>
</dbReference>
<evidence type="ECO:0000259" key="2">
    <source>
        <dbReference type="PROSITE" id="PS50041"/>
    </source>
</evidence>
<dbReference type="Pfam" id="PF00024">
    <property type="entry name" value="PAN_1"/>
    <property type="match status" value="1"/>
</dbReference>
<dbReference type="SUPFAM" id="SSF56436">
    <property type="entry name" value="C-type lectin-like"/>
    <property type="match status" value="1"/>
</dbReference>
<dbReference type="Proteomes" id="UP001497497">
    <property type="component" value="Unassembled WGS sequence"/>
</dbReference>
<keyword evidence="1" id="KW-0732">Signal</keyword>
<evidence type="ECO:0000313" key="5">
    <source>
        <dbReference type="Proteomes" id="UP001497497"/>
    </source>
</evidence>
<proteinExistence type="predicted"/>
<accession>A0AAV2HQL3</accession>
<evidence type="ECO:0000259" key="3">
    <source>
        <dbReference type="PROSITE" id="PS50948"/>
    </source>
</evidence>
<sequence>MIFIFHTVVLTLSTWMESIEGANMSMKFTKIAPQHCGPRRLTSAWVARSRSLCATSCLVRFPNCHGFMYNNVTKLCTPSSGLSAEQLRPSLDEGDLYFSDSCQSYPDFSIKSNLSTHVNVAYYNSPLLNYTNARAACECMNSHQYVADSLEKYWLMYSLVSVQFRVQAGLNDMAVEGQFVWEDSGQEINSTLKDAILKLGQPADWVSEDCAYLHPNQTKFMVGLCSGARAYLCEKPVCY</sequence>
<evidence type="ECO:0000313" key="4">
    <source>
        <dbReference type="EMBL" id="CAL1536387.1"/>
    </source>
</evidence>
<gene>
    <name evidence="4" type="ORF">GSLYS_00010300001</name>
</gene>